<name>B2RJS5_PORG3</name>
<proteinExistence type="predicted"/>
<sequence length="59" mass="6975">MQRERMKLSFLRQINACICLDRYEGVEGFLCNGLIVMKPIRRREIIRSSEKDKCSQKAL</sequence>
<evidence type="ECO:0000313" key="1">
    <source>
        <dbReference type="EMBL" id="BAG33620.1"/>
    </source>
</evidence>
<organism evidence="1 2">
    <name type="scientific">Porphyromonas gingivalis (strain ATCC 33277 / DSM 20709 / CIP 103683 / JCM 12257 / NCTC 11834 / 2561)</name>
    <dbReference type="NCBI Taxonomy" id="431947"/>
    <lineage>
        <taxon>Bacteria</taxon>
        <taxon>Pseudomonadati</taxon>
        <taxon>Bacteroidota</taxon>
        <taxon>Bacteroidia</taxon>
        <taxon>Bacteroidales</taxon>
        <taxon>Porphyromonadaceae</taxon>
        <taxon>Porphyromonas</taxon>
    </lineage>
</organism>
<dbReference type="KEGG" id="pgn:PGN_1101"/>
<dbReference type="EMBL" id="AP009380">
    <property type="protein sequence ID" value="BAG33620.1"/>
    <property type="molecule type" value="Genomic_DNA"/>
</dbReference>
<dbReference type="AlphaFoldDB" id="B2RJS5"/>
<protein>
    <submittedName>
        <fullName evidence="1">Uncharacterized protein</fullName>
    </submittedName>
</protein>
<gene>
    <name evidence="1" type="ordered locus">PGN_1101</name>
</gene>
<dbReference type="BioCyc" id="PGIN431947:G1G2V-1251-MONOMER"/>
<dbReference type="Proteomes" id="UP000008842">
    <property type="component" value="Chromosome"/>
</dbReference>
<dbReference type="HOGENOM" id="CLU_2956679_0_0_10"/>
<reference evidence="1 2" key="1">
    <citation type="journal article" date="2008" name="DNA Res.">
        <title>Determination of the genome sequence of Porphyromonas gingivalis strain ATCC 33277 and genomic comparison with strain W83 revealed extensive genome rearrangements in P. gingivalis.</title>
        <authorList>
            <person name="Naito M."/>
            <person name="Hirakawa H."/>
            <person name="Yamashita A."/>
            <person name="Ohara N."/>
            <person name="Shoji M."/>
            <person name="Yukitake H."/>
            <person name="Nakayama K."/>
            <person name="Toh H."/>
            <person name="Yoshimura F."/>
            <person name="Kuhara S."/>
            <person name="Hattori M."/>
            <person name="Hayashi T."/>
            <person name="Nakayama K."/>
        </authorList>
    </citation>
    <scope>NUCLEOTIDE SEQUENCE [LARGE SCALE GENOMIC DNA]</scope>
    <source>
        <strain evidence="2">ATCC 33277 / DSM 20709 / CIP 103683 / JCM 12257 / NCTC 11834 / 2561</strain>
    </source>
</reference>
<evidence type="ECO:0000313" key="2">
    <source>
        <dbReference type="Proteomes" id="UP000008842"/>
    </source>
</evidence>
<accession>B2RJS5</accession>